<dbReference type="KEGG" id="alm:AO498_06245"/>
<reference evidence="2 3" key="2">
    <citation type="journal article" date="2016" name="Genome Announc.">
        <title>Complete Genome Sequence of Algoriphagus sp. Strain M8-2, Isolated from a Brackish Lake.</title>
        <authorList>
            <person name="Muraguchi Y."/>
            <person name="Kushimoto K."/>
            <person name="Ohtsubo Y."/>
            <person name="Suzuki T."/>
            <person name="Dohra H."/>
            <person name="Kimbara K."/>
            <person name="Shintani M."/>
        </authorList>
    </citation>
    <scope>NUCLEOTIDE SEQUENCE [LARGE SCALE GENOMIC DNA]</scope>
    <source>
        <strain evidence="2 3">M8-2</strain>
    </source>
</reference>
<protein>
    <recommendedName>
        <fullName evidence="4">DUF4402 domain-containing protein</fullName>
    </recommendedName>
</protein>
<dbReference type="Proteomes" id="UP000073816">
    <property type="component" value="Chromosome"/>
</dbReference>
<dbReference type="AlphaFoldDB" id="A0A142ELK1"/>
<accession>A0A142ELK1</accession>
<proteinExistence type="predicted"/>
<feature type="signal peptide" evidence="1">
    <location>
        <begin position="1"/>
        <end position="23"/>
    </location>
</feature>
<evidence type="ECO:0000313" key="2">
    <source>
        <dbReference type="EMBL" id="AMQ56006.1"/>
    </source>
</evidence>
<name>A0A142ELK1_9BACT</name>
<dbReference type="EMBL" id="CP012836">
    <property type="protein sequence ID" value="AMQ56006.1"/>
    <property type="molecule type" value="Genomic_DNA"/>
</dbReference>
<feature type="chain" id="PRO_5007494443" description="DUF4402 domain-containing protein" evidence="1">
    <location>
        <begin position="24"/>
        <end position="190"/>
    </location>
</feature>
<dbReference type="Pfam" id="PF14352">
    <property type="entry name" value="DUF4402"/>
    <property type="match status" value="1"/>
</dbReference>
<evidence type="ECO:0008006" key="4">
    <source>
        <dbReference type="Google" id="ProtNLM"/>
    </source>
</evidence>
<keyword evidence="1" id="KW-0732">Signal</keyword>
<dbReference type="OrthoDB" id="828221at2"/>
<organism evidence="2 3">
    <name type="scientific">Algoriphagus sanaruensis</name>
    <dbReference type="NCBI Taxonomy" id="1727163"/>
    <lineage>
        <taxon>Bacteria</taxon>
        <taxon>Pseudomonadati</taxon>
        <taxon>Bacteroidota</taxon>
        <taxon>Cytophagia</taxon>
        <taxon>Cytophagales</taxon>
        <taxon>Cyclobacteriaceae</taxon>
        <taxon>Algoriphagus</taxon>
    </lineage>
</organism>
<dbReference type="PATRIC" id="fig|1727163.4.peg.1297"/>
<reference evidence="3" key="1">
    <citation type="submission" date="2015-09" db="EMBL/GenBank/DDBJ databases">
        <title>Complete sequence of Algoriphagus sp. M8-2.</title>
        <authorList>
            <person name="Shintani M."/>
        </authorList>
    </citation>
    <scope>NUCLEOTIDE SEQUENCE [LARGE SCALE GENOMIC DNA]</scope>
    <source>
        <strain evidence="3">M8-2</strain>
    </source>
</reference>
<evidence type="ECO:0000313" key="3">
    <source>
        <dbReference type="Proteomes" id="UP000073816"/>
    </source>
</evidence>
<gene>
    <name evidence="2" type="ORF">AO498_06245</name>
</gene>
<keyword evidence="3" id="KW-1185">Reference proteome</keyword>
<evidence type="ECO:0000256" key="1">
    <source>
        <dbReference type="SAM" id="SignalP"/>
    </source>
</evidence>
<dbReference type="STRING" id="1727163.AO498_06245"/>
<sequence>MKKLVKIFVVAAFALGFGVTAQAQTRSDNMSASATVFDAIDVEKVADLSFGSVMKGTKKYVAPGAIKGVSSDNGTESIAQAGSFKVFAGAGSSVTLSFNTLANLTGPNSKTLPIIFNQNELGDPVVSLGYGTETSSLTQLNLGNNSITFPSTTVDSKNGTYVYVGATVNAAADQESGSYTGTLTLTATYN</sequence>
<dbReference type="InterPro" id="IPR025514">
    <property type="entry name" value="DUF4402"/>
</dbReference>
<dbReference type="RefSeq" id="WP_067544832.1">
    <property type="nucleotide sequence ID" value="NZ_CP012836.1"/>
</dbReference>